<dbReference type="PANTHER" id="PTHR34406">
    <property type="entry name" value="PROTEIN YCEI"/>
    <property type="match status" value="1"/>
</dbReference>
<dbReference type="PANTHER" id="PTHR34406:SF1">
    <property type="entry name" value="PROTEIN YCEI"/>
    <property type="match status" value="1"/>
</dbReference>
<dbReference type="Pfam" id="PF04264">
    <property type="entry name" value="YceI"/>
    <property type="match status" value="1"/>
</dbReference>
<reference evidence="3" key="1">
    <citation type="submission" date="2022-12" db="EMBL/GenBank/DDBJ databases">
        <title>Jiella pelagia sp. nov., isolated from phosphonate enriched culture of Northwest Pacific surface seawater.</title>
        <authorList>
            <person name="Shin D.Y."/>
            <person name="Hwang C.Y."/>
        </authorList>
    </citation>
    <scope>NUCLEOTIDE SEQUENCE</scope>
    <source>
        <strain evidence="3">HL-NP1</strain>
    </source>
</reference>
<evidence type="ECO:0000256" key="1">
    <source>
        <dbReference type="SAM" id="SignalP"/>
    </source>
</evidence>
<feature type="chain" id="PRO_5046565661" evidence="1">
    <location>
        <begin position="19"/>
        <end position="212"/>
    </location>
</feature>
<dbReference type="Proteomes" id="UP001164020">
    <property type="component" value="Chromosome"/>
</dbReference>
<dbReference type="InterPro" id="IPR036761">
    <property type="entry name" value="TTHA0802/YceI-like_sf"/>
</dbReference>
<keyword evidence="4" id="KW-1185">Reference proteome</keyword>
<keyword evidence="1" id="KW-0732">Signal</keyword>
<organism evidence="3 4">
    <name type="scientific">Jiella pelagia</name>
    <dbReference type="NCBI Taxonomy" id="2986949"/>
    <lineage>
        <taxon>Bacteria</taxon>
        <taxon>Pseudomonadati</taxon>
        <taxon>Pseudomonadota</taxon>
        <taxon>Alphaproteobacteria</taxon>
        <taxon>Hyphomicrobiales</taxon>
        <taxon>Aurantimonadaceae</taxon>
        <taxon>Jiella</taxon>
    </lineage>
</organism>
<evidence type="ECO:0000313" key="4">
    <source>
        <dbReference type="Proteomes" id="UP001164020"/>
    </source>
</evidence>
<accession>A0ABY7BYY1</accession>
<evidence type="ECO:0000313" key="3">
    <source>
        <dbReference type="EMBL" id="WAP68612.1"/>
    </source>
</evidence>
<name>A0ABY7BYY1_9HYPH</name>
<feature type="signal peptide" evidence="1">
    <location>
        <begin position="1"/>
        <end position="18"/>
    </location>
</feature>
<dbReference type="Gene3D" id="2.40.128.110">
    <property type="entry name" value="Lipid/polyisoprenoid-binding, YceI-like"/>
    <property type="match status" value="1"/>
</dbReference>
<dbReference type="SMART" id="SM00867">
    <property type="entry name" value="YceI"/>
    <property type="match status" value="1"/>
</dbReference>
<evidence type="ECO:0000259" key="2">
    <source>
        <dbReference type="SMART" id="SM00867"/>
    </source>
</evidence>
<dbReference type="SUPFAM" id="SSF101874">
    <property type="entry name" value="YceI-like"/>
    <property type="match status" value="1"/>
</dbReference>
<proteinExistence type="predicted"/>
<protein>
    <submittedName>
        <fullName evidence="3">YceI family protein</fullName>
    </submittedName>
</protein>
<dbReference type="RefSeq" id="WP_268881037.1">
    <property type="nucleotide sequence ID" value="NZ_CP114029.1"/>
</dbReference>
<gene>
    <name evidence="3" type="ORF">OH818_25585</name>
</gene>
<sequence length="212" mass="22769">MRSFVPALVLGLSAAALSAPPMATPAAAQSIENIDAGAYVNDPLHTNVLWKIDHFGLSTYIGRFADISATLELDPEDVTQSKLTANVDPASVDTHYPADDKSFDDEVESDMFLDAAKFPEAKFVSKSIEVTGDKTGTVTGDLTLHGQTHEETMDVTFNTVVNPHPVSKLPTVGFSATMTFDRTKYGIDTYAGPVGKEVTLEIETEFVPAKAE</sequence>
<dbReference type="InterPro" id="IPR007372">
    <property type="entry name" value="Lipid/polyisoprenoid-bd_YceI"/>
</dbReference>
<feature type="domain" description="Lipid/polyisoprenoid-binding YceI-like" evidence="2">
    <location>
        <begin position="38"/>
        <end position="207"/>
    </location>
</feature>
<dbReference type="EMBL" id="CP114029">
    <property type="protein sequence ID" value="WAP68612.1"/>
    <property type="molecule type" value="Genomic_DNA"/>
</dbReference>